<dbReference type="PROSITE" id="PS50267">
    <property type="entry name" value="NA_NEUROTRAN_SYMP_3"/>
    <property type="match status" value="1"/>
</dbReference>
<keyword evidence="8" id="KW-1185">Reference proteome</keyword>
<feature type="binding site" evidence="6">
    <location>
        <position position="26"/>
    </location>
    <ligand>
        <name>Na(+)</name>
        <dbReference type="ChEBI" id="CHEBI:29101"/>
        <label>1</label>
    </ligand>
</feature>
<dbReference type="PANTHER" id="PTHR11616">
    <property type="entry name" value="SODIUM/CHLORIDE DEPENDENT TRANSPORTER"/>
    <property type="match status" value="1"/>
</dbReference>
<keyword evidence="5" id="KW-0472">Membrane</keyword>
<dbReference type="GO" id="GO:0046872">
    <property type="term" value="F:metal ion binding"/>
    <property type="evidence" value="ECO:0007669"/>
    <property type="project" value="UniProtKB-KW"/>
</dbReference>
<evidence type="ECO:0000256" key="2">
    <source>
        <dbReference type="ARBA" id="ARBA00022448"/>
    </source>
</evidence>
<gene>
    <name evidence="7" type="ORF">PoB_003512800</name>
</gene>
<keyword evidence="6" id="KW-0915">Sodium</keyword>
<evidence type="ECO:0000313" key="7">
    <source>
        <dbReference type="EMBL" id="GFO08623.1"/>
    </source>
</evidence>
<keyword evidence="6" id="KW-0479">Metal-binding</keyword>
<evidence type="ECO:0000256" key="1">
    <source>
        <dbReference type="ARBA" id="ARBA00004141"/>
    </source>
</evidence>
<feature type="binding site" evidence="6">
    <location>
        <position position="19"/>
    </location>
    <ligand>
        <name>Na(+)</name>
        <dbReference type="ChEBI" id="CHEBI:29101"/>
        <label>1</label>
    </ligand>
</feature>
<evidence type="ECO:0000256" key="6">
    <source>
        <dbReference type="PIRSR" id="PIRSR600175-1"/>
    </source>
</evidence>
<dbReference type="SUPFAM" id="SSF161070">
    <property type="entry name" value="SNF-like"/>
    <property type="match status" value="1"/>
</dbReference>
<evidence type="ECO:0000256" key="5">
    <source>
        <dbReference type="ARBA" id="ARBA00023136"/>
    </source>
</evidence>
<dbReference type="EMBL" id="BLXT01003974">
    <property type="protein sequence ID" value="GFO08623.1"/>
    <property type="molecule type" value="Genomic_DNA"/>
</dbReference>
<comment type="caution">
    <text evidence="7">The sequence shown here is derived from an EMBL/GenBank/DDBJ whole genome shotgun (WGS) entry which is preliminary data.</text>
</comment>
<proteinExistence type="predicted"/>
<dbReference type="GO" id="GO:0005283">
    <property type="term" value="F:amino acid:sodium symporter activity"/>
    <property type="evidence" value="ECO:0007669"/>
    <property type="project" value="TreeGrafter"/>
</dbReference>
<dbReference type="Pfam" id="PF00209">
    <property type="entry name" value="SNF"/>
    <property type="match status" value="1"/>
</dbReference>
<evidence type="ECO:0000313" key="8">
    <source>
        <dbReference type="Proteomes" id="UP000735302"/>
    </source>
</evidence>
<dbReference type="GO" id="GO:0005886">
    <property type="term" value="C:plasma membrane"/>
    <property type="evidence" value="ECO:0007669"/>
    <property type="project" value="TreeGrafter"/>
</dbReference>
<dbReference type="InterPro" id="IPR000175">
    <property type="entry name" value="Na/ntran_symport"/>
</dbReference>
<sequence>MEERQNWSKKLEFMLATIGYAVGLGNVWRFPYLCFRSGGAEITQVLLHAFLPAPTPSGAMSTIMIPLQ</sequence>
<dbReference type="AlphaFoldDB" id="A0AAV4APY7"/>
<evidence type="ECO:0000256" key="4">
    <source>
        <dbReference type="ARBA" id="ARBA00022989"/>
    </source>
</evidence>
<protein>
    <submittedName>
        <fullName evidence="7">Transporter</fullName>
    </submittedName>
</protein>
<feature type="binding site" evidence="6">
    <location>
        <position position="22"/>
    </location>
    <ligand>
        <name>Na(+)</name>
        <dbReference type="ChEBI" id="CHEBI:29101"/>
        <label>1</label>
    </ligand>
</feature>
<accession>A0AAV4APY7</accession>
<reference evidence="7 8" key="1">
    <citation type="journal article" date="2021" name="Elife">
        <title>Chloroplast acquisition without the gene transfer in kleptoplastic sea slugs, Plakobranchus ocellatus.</title>
        <authorList>
            <person name="Maeda T."/>
            <person name="Takahashi S."/>
            <person name="Yoshida T."/>
            <person name="Shimamura S."/>
            <person name="Takaki Y."/>
            <person name="Nagai Y."/>
            <person name="Toyoda A."/>
            <person name="Suzuki Y."/>
            <person name="Arimoto A."/>
            <person name="Ishii H."/>
            <person name="Satoh N."/>
            <person name="Nishiyama T."/>
            <person name="Hasebe M."/>
            <person name="Maruyama T."/>
            <person name="Minagawa J."/>
            <person name="Obokata J."/>
            <person name="Shigenobu S."/>
        </authorList>
    </citation>
    <scope>NUCLEOTIDE SEQUENCE [LARGE SCALE GENOMIC DNA]</scope>
</reference>
<dbReference type="PANTHER" id="PTHR11616:SF303">
    <property type="entry name" value="SODIUM- AND CHLORIDE-DEPENDENT GABA TRANSPORTER INE"/>
    <property type="match status" value="1"/>
</dbReference>
<organism evidence="7 8">
    <name type="scientific">Plakobranchus ocellatus</name>
    <dbReference type="NCBI Taxonomy" id="259542"/>
    <lineage>
        <taxon>Eukaryota</taxon>
        <taxon>Metazoa</taxon>
        <taxon>Spiralia</taxon>
        <taxon>Lophotrochozoa</taxon>
        <taxon>Mollusca</taxon>
        <taxon>Gastropoda</taxon>
        <taxon>Heterobranchia</taxon>
        <taxon>Euthyneura</taxon>
        <taxon>Panpulmonata</taxon>
        <taxon>Sacoglossa</taxon>
        <taxon>Placobranchoidea</taxon>
        <taxon>Plakobranchidae</taxon>
        <taxon>Plakobranchus</taxon>
    </lineage>
</organism>
<dbReference type="GO" id="GO:0089718">
    <property type="term" value="P:amino acid import across plasma membrane"/>
    <property type="evidence" value="ECO:0007669"/>
    <property type="project" value="TreeGrafter"/>
</dbReference>
<evidence type="ECO:0000256" key="3">
    <source>
        <dbReference type="ARBA" id="ARBA00022692"/>
    </source>
</evidence>
<keyword evidence="4" id="KW-1133">Transmembrane helix</keyword>
<feature type="binding site" evidence="6">
    <location>
        <position position="21"/>
    </location>
    <ligand>
        <name>Na(+)</name>
        <dbReference type="ChEBI" id="CHEBI:29101"/>
        <label>1</label>
    </ligand>
</feature>
<keyword evidence="2" id="KW-0813">Transport</keyword>
<keyword evidence="3" id="KW-0812">Transmembrane</keyword>
<dbReference type="Proteomes" id="UP000735302">
    <property type="component" value="Unassembled WGS sequence"/>
</dbReference>
<dbReference type="InterPro" id="IPR037272">
    <property type="entry name" value="SNS_sf"/>
</dbReference>
<name>A0AAV4APY7_9GAST</name>
<comment type="subcellular location">
    <subcellularLocation>
        <location evidence="1">Membrane</location>
        <topology evidence="1">Multi-pass membrane protein</topology>
    </subcellularLocation>
</comment>